<evidence type="ECO:0000313" key="1">
    <source>
        <dbReference type="EMBL" id="MPN56145.1"/>
    </source>
</evidence>
<dbReference type="AlphaFoldDB" id="A0A645IXI7"/>
<comment type="caution">
    <text evidence="1">The sequence shown here is derived from an EMBL/GenBank/DDBJ whole genome shotgun (WGS) entry which is preliminary data.</text>
</comment>
<dbReference type="EMBL" id="VSSQ01126165">
    <property type="protein sequence ID" value="MPN56145.1"/>
    <property type="molecule type" value="Genomic_DNA"/>
</dbReference>
<organism evidence="1">
    <name type="scientific">bioreactor metagenome</name>
    <dbReference type="NCBI Taxonomy" id="1076179"/>
    <lineage>
        <taxon>unclassified sequences</taxon>
        <taxon>metagenomes</taxon>
        <taxon>ecological metagenomes</taxon>
    </lineage>
</organism>
<sequence length="110" mass="11842">MEHTGGFHNFIIDFIKLSYFLKLSAKRSGHFPDGNSMLLIQIVIQQIVADGPVQHIVPGLGRGGYILINNTLPQSVAADSHLFDCAEINQSGYGSSSPHKDIGPVLGQAL</sequence>
<accession>A0A645IXI7</accession>
<name>A0A645IXI7_9ZZZZ</name>
<gene>
    <name evidence="1" type="ORF">SDC9_203831</name>
</gene>
<reference evidence="1" key="1">
    <citation type="submission" date="2019-08" db="EMBL/GenBank/DDBJ databases">
        <authorList>
            <person name="Kucharzyk K."/>
            <person name="Murdoch R.W."/>
            <person name="Higgins S."/>
            <person name="Loffler F."/>
        </authorList>
    </citation>
    <scope>NUCLEOTIDE SEQUENCE</scope>
</reference>
<proteinExistence type="predicted"/>
<protein>
    <submittedName>
        <fullName evidence="1">Uncharacterized protein</fullName>
    </submittedName>
</protein>